<dbReference type="WBParaSite" id="BTMF_0001509901-mRNA-1">
    <property type="protein sequence ID" value="BTMF_0001509901-mRNA-1"/>
    <property type="gene ID" value="BTMF_0001509901"/>
</dbReference>
<dbReference type="Proteomes" id="UP000280834">
    <property type="component" value="Unassembled WGS sequence"/>
</dbReference>
<name>A0A0R3R509_9BILA</name>
<sequence>MYLKFSEILSKLEFGGCLYLTIISIVKHNCKECSNKNC</sequence>
<reference evidence="1 2" key="2">
    <citation type="submission" date="2018-11" db="EMBL/GenBank/DDBJ databases">
        <authorList>
            <consortium name="Pathogen Informatics"/>
        </authorList>
    </citation>
    <scope>NUCLEOTIDE SEQUENCE [LARGE SCALE GENOMIC DNA]</scope>
</reference>
<protein>
    <submittedName>
        <fullName evidence="1 3">Uncharacterized protein</fullName>
    </submittedName>
</protein>
<dbReference type="AlphaFoldDB" id="A0A0R3R509"/>
<evidence type="ECO:0000313" key="3">
    <source>
        <dbReference type="WBParaSite" id="BTMF_0001509901-mRNA-1"/>
    </source>
</evidence>
<dbReference type="EMBL" id="UZAG01019755">
    <property type="protein sequence ID" value="VDO44760.1"/>
    <property type="molecule type" value="Genomic_DNA"/>
</dbReference>
<evidence type="ECO:0000313" key="2">
    <source>
        <dbReference type="Proteomes" id="UP000280834"/>
    </source>
</evidence>
<gene>
    <name evidence="1" type="ORF">BTMF_LOCUS13097</name>
</gene>
<organism evidence="3">
    <name type="scientific">Brugia timori</name>
    <dbReference type="NCBI Taxonomy" id="42155"/>
    <lineage>
        <taxon>Eukaryota</taxon>
        <taxon>Metazoa</taxon>
        <taxon>Ecdysozoa</taxon>
        <taxon>Nematoda</taxon>
        <taxon>Chromadorea</taxon>
        <taxon>Rhabditida</taxon>
        <taxon>Spirurina</taxon>
        <taxon>Spiruromorpha</taxon>
        <taxon>Filarioidea</taxon>
        <taxon>Onchocercidae</taxon>
        <taxon>Brugia</taxon>
    </lineage>
</organism>
<keyword evidence="2" id="KW-1185">Reference proteome</keyword>
<proteinExistence type="predicted"/>
<accession>A0A0R3R509</accession>
<evidence type="ECO:0000313" key="1">
    <source>
        <dbReference type="EMBL" id="VDO44760.1"/>
    </source>
</evidence>
<reference evidence="3" key="1">
    <citation type="submission" date="2017-02" db="UniProtKB">
        <authorList>
            <consortium name="WormBaseParasite"/>
        </authorList>
    </citation>
    <scope>IDENTIFICATION</scope>
</reference>